<protein>
    <submittedName>
        <fullName evidence="2">Uncharacterized protein</fullName>
    </submittedName>
</protein>
<reference evidence="2 3" key="1">
    <citation type="submission" date="2019-12" db="EMBL/GenBank/DDBJ databases">
        <title>Genomic-based taxomic classification of the family Erythrobacteraceae.</title>
        <authorList>
            <person name="Xu L."/>
        </authorList>
    </citation>
    <scope>NUCLEOTIDE SEQUENCE [LARGE SCALE GENOMIC DNA]</scope>
    <source>
        <strain evidence="2 3">MCCC 1A09962</strain>
    </source>
</reference>
<comment type="caution">
    <text evidence="2">The sequence shown here is derived from an EMBL/GenBank/DDBJ whole genome shotgun (WGS) entry which is preliminary data.</text>
</comment>
<name>A0A844ZH93_9SPHN</name>
<evidence type="ECO:0000313" key="2">
    <source>
        <dbReference type="EMBL" id="MXO86622.1"/>
    </source>
</evidence>
<sequence>MAKTEQLHTSVSAQIYTRFSGIAAERNLSNAALLRDLAEELVEAYDAGRAIFQKDAGPRLDTTVSGLVHQLKELVIEMDRAQADNVRMQHKLHEKWNGGEEANRLAQQRLIAEFRKQDEASLSPFLTMTEELLTAFETLEPKLFEALETRLAQISEQLAKTIELASEPREMRGLYLGDNRMLSLKFLSACGGLLLSLGILTGLVLPGLFSGWSVWQASKLIDSPAQMCRLIEREYGRADCHLPEPERELGLRVIAHEDER</sequence>
<dbReference type="EMBL" id="WTYW01000003">
    <property type="protein sequence ID" value="MXO86622.1"/>
    <property type="molecule type" value="Genomic_DNA"/>
</dbReference>
<feature type="transmembrane region" description="Helical" evidence="1">
    <location>
        <begin position="186"/>
        <end position="209"/>
    </location>
</feature>
<evidence type="ECO:0000313" key="3">
    <source>
        <dbReference type="Proteomes" id="UP000433104"/>
    </source>
</evidence>
<keyword evidence="1" id="KW-1133">Transmembrane helix</keyword>
<dbReference type="OrthoDB" id="7592978at2"/>
<proteinExistence type="predicted"/>
<dbReference type="Proteomes" id="UP000433104">
    <property type="component" value="Unassembled WGS sequence"/>
</dbReference>
<dbReference type="AlphaFoldDB" id="A0A844ZH93"/>
<evidence type="ECO:0000256" key="1">
    <source>
        <dbReference type="SAM" id="Phobius"/>
    </source>
</evidence>
<keyword evidence="1" id="KW-0812">Transmembrane</keyword>
<dbReference type="RefSeq" id="WP_160683908.1">
    <property type="nucleotide sequence ID" value="NZ_WTYW01000003.1"/>
</dbReference>
<organism evidence="2 3">
    <name type="scientific">Parapontixanthobacter aurantiacus</name>
    <dbReference type="NCBI Taxonomy" id="1463599"/>
    <lineage>
        <taxon>Bacteria</taxon>
        <taxon>Pseudomonadati</taxon>
        <taxon>Pseudomonadota</taxon>
        <taxon>Alphaproteobacteria</taxon>
        <taxon>Sphingomonadales</taxon>
        <taxon>Erythrobacteraceae</taxon>
        <taxon>Parapontixanthobacter</taxon>
    </lineage>
</organism>
<keyword evidence="3" id="KW-1185">Reference proteome</keyword>
<keyword evidence="1" id="KW-0472">Membrane</keyword>
<accession>A0A844ZH93</accession>
<gene>
    <name evidence="2" type="ORF">GRI38_11360</name>
</gene>